<gene>
    <name evidence="1" type="ORF">MRATA1EN3_LOCUS22093</name>
</gene>
<dbReference type="EMBL" id="OX596089">
    <property type="protein sequence ID" value="CAI9710880.1"/>
    <property type="molecule type" value="Genomic_DNA"/>
</dbReference>
<dbReference type="Proteomes" id="UP001162501">
    <property type="component" value="Chromosome 5"/>
</dbReference>
<evidence type="ECO:0000313" key="1">
    <source>
        <dbReference type="EMBL" id="CAI9710880.1"/>
    </source>
</evidence>
<name>A0ACB0FD21_RANTA</name>
<protein>
    <submittedName>
        <fullName evidence="1">Uncharacterized protein</fullName>
    </submittedName>
</protein>
<evidence type="ECO:0000313" key="2">
    <source>
        <dbReference type="Proteomes" id="UP001162501"/>
    </source>
</evidence>
<organism evidence="1 2">
    <name type="scientific">Rangifer tarandus platyrhynchus</name>
    <name type="common">Svalbard reindeer</name>
    <dbReference type="NCBI Taxonomy" id="3082113"/>
    <lineage>
        <taxon>Eukaryota</taxon>
        <taxon>Metazoa</taxon>
        <taxon>Chordata</taxon>
        <taxon>Craniata</taxon>
        <taxon>Vertebrata</taxon>
        <taxon>Euteleostomi</taxon>
        <taxon>Mammalia</taxon>
        <taxon>Eutheria</taxon>
        <taxon>Laurasiatheria</taxon>
        <taxon>Artiodactyla</taxon>
        <taxon>Ruminantia</taxon>
        <taxon>Pecora</taxon>
        <taxon>Cervidae</taxon>
        <taxon>Odocoileinae</taxon>
        <taxon>Rangifer</taxon>
    </lineage>
</organism>
<sequence>MRGGKPPSSSLLWTLLAPACADTTAIELMDFMLSSTVILCCIVLVAFSYMYIILMIVSIPSASGRKKAFKPVLPT</sequence>
<accession>A0ACB0FD21</accession>
<reference evidence="1" key="1">
    <citation type="submission" date="2023-05" db="EMBL/GenBank/DDBJ databases">
        <authorList>
            <consortium name="ELIXIR-Norway"/>
        </authorList>
    </citation>
    <scope>NUCLEOTIDE SEQUENCE</scope>
</reference>
<proteinExistence type="predicted"/>